<evidence type="ECO:0000313" key="3">
    <source>
        <dbReference type="Proteomes" id="UP000886886"/>
    </source>
</evidence>
<comment type="caution">
    <text evidence="2">The sequence shown here is derived from an EMBL/GenBank/DDBJ whole genome shotgun (WGS) entry which is preliminary data.</text>
</comment>
<sequence length="276" mass="31048">MGKKYLYTVRAYNSRSKKYGKYPTKGLSASTKPAAVKMKKAALNSTNQSVTVSWKKAKGCNYYLVYRKTGSSAWKRVAKVSSSQTSYTDTAPVKGQTNTYRVRGYYSRTKTYGSYSSKSVSVRVPDSSSNAFPENHTWVEAWKPGEQEIWMDWTSTLPDGSTDPGSNTEIVTYINTCRQCGYFLGRDDELLTLRLLNHIETSDCPGSYTLVPVTAVYRLLECTQCIAYKRGTFLHYIYPAYPNGNFTLLPSYVELTPEQIQELGLPPNGRCNSIFV</sequence>
<reference evidence="2" key="1">
    <citation type="submission" date="2020-10" db="EMBL/GenBank/DDBJ databases">
        <authorList>
            <person name="Gilroy R."/>
        </authorList>
    </citation>
    <scope>NUCLEOTIDE SEQUENCE</scope>
    <source>
        <strain evidence="2">ChiSjej3B21-11622</strain>
    </source>
</reference>
<name>A0A9D0ZX43_9FIRM</name>
<dbReference type="Proteomes" id="UP000886886">
    <property type="component" value="Unassembled WGS sequence"/>
</dbReference>
<dbReference type="Gene3D" id="2.60.40.10">
    <property type="entry name" value="Immunoglobulins"/>
    <property type="match status" value="1"/>
</dbReference>
<evidence type="ECO:0000259" key="1">
    <source>
        <dbReference type="PROSITE" id="PS50853"/>
    </source>
</evidence>
<dbReference type="PROSITE" id="PS50853">
    <property type="entry name" value="FN3"/>
    <property type="match status" value="1"/>
</dbReference>
<reference evidence="2" key="2">
    <citation type="journal article" date="2021" name="PeerJ">
        <title>Extensive microbial diversity within the chicken gut microbiome revealed by metagenomics and culture.</title>
        <authorList>
            <person name="Gilroy R."/>
            <person name="Ravi A."/>
            <person name="Getino M."/>
            <person name="Pursley I."/>
            <person name="Horton D.L."/>
            <person name="Alikhan N.F."/>
            <person name="Baker D."/>
            <person name="Gharbi K."/>
            <person name="Hall N."/>
            <person name="Watson M."/>
            <person name="Adriaenssens E.M."/>
            <person name="Foster-Nyarko E."/>
            <person name="Jarju S."/>
            <person name="Secka A."/>
            <person name="Antonio M."/>
            <person name="Oren A."/>
            <person name="Chaudhuri R.R."/>
            <person name="La Ragione R."/>
            <person name="Hildebrand F."/>
            <person name="Pallen M.J."/>
        </authorList>
    </citation>
    <scope>NUCLEOTIDE SEQUENCE</scope>
    <source>
        <strain evidence="2">ChiSjej3B21-11622</strain>
    </source>
</reference>
<proteinExistence type="predicted"/>
<dbReference type="CDD" id="cd00063">
    <property type="entry name" value="FN3"/>
    <property type="match status" value="1"/>
</dbReference>
<accession>A0A9D0ZX43</accession>
<protein>
    <submittedName>
        <fullName evidence="2">Fibronectin type III domain-containing protein</fullName>
    </submittedName>
</protein>
<dbReference type="InterPro" id="IPR036116">
    <property type="entry name" value="FN3_sf"/>
</dbReference>
<dbReference type="EMBL" id="DVFT01000188">
    <property type="protein sequence ID" value="HIQ97404.1"/>
    <property type="molecule type" value="Genomic_DNA"/>
</dbReference>
<dbReference type="AlphaFoldDB" id="A0A9D0ZX43"/>
<evidence type="ECO:0000313" key="2">
    <source>
        <dbReference type="EMBL" id="HIQ97404.1"/>
    </source>
</evidence>
<organism evidence="2 3">
    <name type="scientific">Candidatus Limivivens merdigallinarum</name>
    <dbReference type="NCBI Taxonomy" id="2840859"/>
    <lineage>
        <taxon>Bacteria</taxon>
        <taxon>Bacillati</taxon>
        <taxon>Bacillota</taxon>
        <taxon>Clostridia</taxon>
        <taxon>Lachnospirales</taxon>
        <taxon>Lachnospiraceae</taxon>
        <taxon>Lachnospiraceae incertae sedis</taxon>
        <taxon>Candidatus Limivivens</taxon>
    </lineage>
</organism>
<feature type="domain" description="Fibronectin type-III" evidence="1">
    <location>
        <begin position="32"/>
        <end position="127"/>
    </location>
</feature>
<gene>
    <name evidence="2" type="ORF">IAB26_12685</name>
</gene>
<dbReference type="InterPro" id="IPR013783">
    <property type="entry name" value="Ig-like_fold"/>
</dbReference>
<dbReference type="InterPro" id="IPR003961">
    <property type="entry name" value="FN3_dom"/>
</dbReference>
<dbReference type="SUPFAM" id="SSF49265">
    <property type="entry name" value="Fibronectin type III"/>
    <property type="match status" value="1"/>
</dbReference>